<organism evidence="2 3">
    <name type="scientific">Congregibacter variabilis</name>
    <dbReference type="NCBI Taxonomy" id="3081200"/>
    <lineage>
        <taxon>Bacteria</taxon>
        <taxon>Pseudomonadati</taxon>
        <taxon>Pseudomonadota</taxon>
        <taxon>Gammaproteobacteria</taxon>
        <taxon>Cellvibrionales</taxon>
        <taxon>Halieaceae</taxon>
        <taxon>Congregibacter</taxon>
    </lineage>
</organism>
<evidence type="ECO:0000313" key="3">
    <source>
        <dbReference type="Proteomes" id="UP001626537"/>
    </source>
</evidence>
<proteinExistence type="inferred from homology"/>
<dbReference type="EMBL" id="CP136864">
    <property type="protein sequence ID" value="WOJ92073.1"/>
    <property type="molecule type" value="Genomic_DNA"/>
</dbReference>
<dbReference type="InterPro" id="IPR007475">
    <property type="entry name" value="UbiK"/>
</dbReference>
<dbReference type="PANTHER" id="PTHR38040:SF1">
    <property type="entry name" value="UBIQUINONE BIOSYNTHESIS ACCESSORY FACTOR UBIK"/>
    <property type="match status" value="1"/>
</dbReference>
<dbReference type="HAMAP" id="MF_02216">
    <property type="entry name" value="UbiK"/>
    <property type="match status" value="1"/>
</dbReference>
<gene>
    <name evidence="1" type="primary">ubiK</name>
    <name evidence="2" type="ORF">R0135_09770</name>
</gene>
<comment type="function">
    <text evidence="1">Required for efficient ubiquinone (coenzyme Q) biosynthesis. UbiK is probably an accessory factor of Ubi enzymes and facilitates ubiquinone biosynthesis by acting as an assembly factor, a targeting factor, or both.</text>
</comment>
<evidence type="ECO:0000256" key="1">
    <source>
        <dbReference type="HAMAP-Rule" id="MF_02216"/>
    </source>
</evidence>
<sequence length="88" mass="9636">MALKPPPISEVMQQVSELVGPAGLVDEVDRNARQLIQSALRKLDFVSREEFDAQSEILERTRSKVAALESELAAMSALVDALEKNAVD</sequence>
<keyword evidence="1" id="KW-0963">Cytoplasm</keyword>
<keyword evidence="1" id="KW-0175">Coiled coil</keyword>
<evidence type="ECO:0000313" key="2">
    <source>
        <dbReference type="EMBL" id="WOJ92073.1"/>
    </source>
</evidence>
<keyword evidence="3" id="KW-1185">Reference proteome</keyword>
<feature type="coiled-coil region" evidence="1">
    <location>
        <begin position="58"/>
        <end position="85"/>
    </location>
</feature>
<keyword evidence="1" id="KW-0831">Ubiquinone biosynthesis</keyword>
<dbReference type="Proteomes" id="UP001626537">
    <property type="component" value="Chromosome"/>
</dbReference>
<accession>A0ABZ0HZA9</accession>
<comment type="pathway">
    <text evidence="1">Cofactor biosynthesis; ubiquinone biosynthesis.</text>
</comment>
<dbReference type="RefSeq" id="WP_407346647.1">
    <property type="nucleotide sequence ID" value="NZ_CP136864.1"/>
</dbReference>
<dbReference type="PANTHER" id="PTHR38040">
    <property type="entry name" value="UBIQUINONE BIOSYNTHESIS ACCESSORY FACTOR UBIK"/>
    <property type="match status" value="1"/>
</dbReference>
<reference evidence="2 3" key="1">
    <citation type="submission" date="2023-10" db="EMBL/GenBank/DDBJ databases">
        <title>Two novel species belonging to the OM43/NOR5 clade.</title>
        <authorList>
            <person name="Park M."/>
        </authorList>
    </citation>
    <scope>NUCLEOTIDE SEQUENCE [LARGE SCALE GENOMIC DNA]</scope>
    <source>
        <strain evidence="2 3">IMCC43200</strain>
    </source>
</reference>
<protein>
    <recommendedName>
        <fullName evidence="1">Ubiquinone biosynthesis accessory factor UbiK</fullName>
    </recommendedName>
</protein>
<dbReference type="Pfam" id="PF04380">
    <property type="entry name" value="BMFP"/>
    <property type="match status" value="1"/>
</dbReference>
<name>A0ABZ0HZA9_9GAMM</name>
<comment type="similarity">
    <text evidence="1">Belongs to the UbiK family.</text>
</comment>
<comment type="subcellular location">
    <subcellularLocation>
        <location evidence="1">Cytoplasm</location>
    </subcellularLocation>
</comment>